<evidence type="ECO:0000313" key="10">
    <source>
        <dbReference type="Proteomes" id="UP000009223"/>
    </source>
</evidence>
<keyword evidence="3" id="KW-1003">Cell membrane</keyword>
<feature type="transmembrane region" description="Helical" evidence="8">
    <location>
        <begin position="169"/>
        <end position="188"/>
    </location>
</feature>
<evidence type="ECO:0000256" key="2">
    <source>
        <dbReference type="ARBA" id="ARBA00008488"/>
    </source>
</evidence>
<dbReference type="PANTHER" id="PTHR20855:SF3">
    <property type="entry name" value="LD03007P"/>
    <property type="match status" value="1"/>
</dbReference>
<evidence type="ECO:0000256" key="1">
    <source>
        <dbReference type="ARBA" id="ARBA00004651"/>
    </source>
</evidence>
<keyword evidence="10" id="KW-1185">Reference proteome</keyword>
<dbReference type="PANTHER" id="PTHR20855">
    <property type="entry name" value="ADIPOR/PROGESTIN RECEPTOR-RELATED"/>
    <property type="match status" value="1"/>
</dbReference>
<keyword evidence="7" id="KW-0862">Zinc</keyword>
<reference evidence="10" key="1">
    <citation type="submission" date="2009-12" db="EMBL/GenBank/DDBJ databases">
        <title>Complete sequence of Treponema primitia strain ZAS-2.</title>
        <authorList>
            <person name="Tetu S.G."/>
            <person name="Matson E."/>
            <person name="Ren Q."/>
            <person name="Seshadri R."/>
            <person name="Elbourne L."/>
            <person name="Hassan K.A."/>
            <person name="Durkin A."/>
            <person name="Radune D."/>
            <person name="Mohamoud Y."/>
            <person name="Shay R."/>
            <person name="Jin S."/>
            <person name="Zhang X."/>
            <person name="Lucey K."/>
            <person name="Ballor N.R."/>
            <person name="Ottesen E."/>
            <person name="Rosenthal R."/>
            <person name="Allen A."/>
            <person name="Leadbetter J.R."/>
            <person name="Paulsen I.T."/>
        </authorList>
    </citation>
    <scope>NUCLEOTIDE SEQUENCE [LARGE SCALE GENOMIC DNA]</scope>
    <source>
        <strain evidence="10">ATCC BAA-887 / DSM 12427 / ZAS-2</strain>
    </source>
</reference>
<sequence>MKQNSKLPFQTIGEEIANSILHGFGAFLAIVGLVLLVLRGNGYLGVAAAGAKTITSYVVFTGAMFCMFLASTLYHGIQHVEAKRILRILDHSAIYLFIAGSYTPFCLIGLKGAWGWAIFIAEWVLAAAGITLHAVNFRALKKVELIVYLLMGWAIVIATIPLVRSISHISLILLAAGGVAYTLGALFYRKREIRGTHVTWHAFVLVGAICHWLSIWWL</sequence>
<protein>
    <submittedName>
        <fullName evidence="9">Hemolysin-3</fullName>
    </submittedName>
</protein>
<accession>F5YPN5</accession>
<feature type="binding site" evidence="7">
    <location>
        <position position="201"/>
    </location>
    <ligand>
        <name>Zn(2+)</name>
        <dbReference type="ChEBI" id="CHEBI:29105"/>
    </ligand>
</feature>
<dbReference type="AlphaFoldDB" id="F5YPN5"/>
<feature type="transmembrane region" description="Helical" evidence="8">
    <location>
        <begin position="58"/>
        <end position="77"/>
    </location>
</feature>
<evidence type="ECO:0000256" key="3">
    <source>
        <dbReference type="ARBA" id="ARBA00022475"/>
    </source>
</evidence>
<keyword evidence="4 8" id="KW-0812">Transmembrane</keyword>
<dbReference type="InterPro" id="IPR004254">
    <property type="entry name" value="AdipoR/HlyIII-related"/>
</dbReference>
<evidence type="ECO:0000256" key="7">
    <source>
        <dbReference type="PIRSR" id="PIRSR604254-1"/>
    </source>
</evidence>
<feature type="transmembrane region" description="Helical" evidence="8">
    <location>
        <begin position="89"/>
        <end position="110"/>
    </location>
</feature>
<feature type="transmembrane region" description="Helical" evidence="8">
    <location>
        <begin position="116"/>
        <end position="133"/>
    </location>
</feature>
<gene>
    <name evidence="9" type="ordered locus">TREPR_3807</name>
</gene>
<name>F5YPN5_TREPZ</name>
<dbReference type="EMBL" id="CP001843">
    <property type="protein sequence ID" value="AEF85940.1"/>
    <property type="molecule type" value="Genomic_DNA"/>
</dbReference>
<evidence type="ECO:0000256" key="5">
    <source>
        <dbReference type="ARBA" id="ARBA00022989"/>
    </source>
</evidence>
<evidence type="ECO:0000256" key="4">
    <source>
        <dbReference type="ARBA" id="ARBA00022692"/>
    </source>
</evidence>
<dbReference type="NCBIfam" id="TIGR01065">
    <property type="entry name" value="hlyIII"/>
    <property type="match status" value="1"/>
</dbReference>
<comment type="subcellular location">
    <subcellularLocation>
        <location evidence="1">Cell membrane</location>
        <topology evidence="1">Multi-pass membrane protein</topology>
    </subcellularLocation>
</comment>
<dbReference type="GO" id="GO:0005886">
    <property type="term" value="C:plasma membrane"/>
    <property type="evidence" value="ECO:0007669"/>
    <property type="project" value="UniProtKB-SubCell"/>
</dbReference>
<dbReference type="GO" id="GO:0140911">
    <property type="term" value="F:pore-forming activity"/>
    <property type="evidence" value="ECO:0007669"/>
    <property type="project" value="InterPro"/>
</dbReference>
<evidence type="ECO:0000313" key="9">
    <source>
        <dbReference type="EMBL" id="AEF85940.1"/>
    </source>
</evidence>
<dbReference type="STRING" id="545694.TREPR_3807"/>
<feature type="binding site" evidence="7">
    <location>
        <position position="75"/>
    </location>
    <ligand>
        <name>Zn(2+)</name>
        <dbReference type="ChEBI" id="CHEBI:29105"/>
    </ligand>
</feature>
<keyword evidence="6 8" id="KW-0472">Membrane</keyword>
<dbReference type="InterPro" id="IPR005744">
    <property type="entry name" value="Hy-lIII"/>
</dbReference>
<keyword evidence="7" id="KW-0479">Metal-binding</keyword>
<feature type="transmembrane region" description="Helical" evidence="8">
    <location>
        <begin position="145"/>
        <end position="163"/>
    </location>
</feature>
<dbReference type="RefSeq" id="WP_015706528.1">
    <property type="nucleotide sequence ID" value="NC_015578.1"/>
</dbReference>
<dbReference type="GO" id="GO:0046872">
    <property type="term" value="F:metal ion binding"/>
    <property type="evidence" value="ECO:0007669"/>
    <property type="project" value="UniProtKB-KW"/>
</dbReference>
<proteinExistence type="inferred from homology"/>
<evidence type="ECO:0000256" key="8">
    <source>
        <dbReference type="SAM" id="Phobius"/>
    </source>
</evidence>
<feature type="binding site" evidence="7">
    <location>
        <position position="197"/>
    </location>
    <ligand>
        <name>Zn(2+)</name>
        <dbReference type="ChEBI" id="CHEBI:29105"/>
    </ligand>
</feature>
<keyword evidence="5 8" id="KW-1133">Transmembrane helix</keyword>
<reference evidence="9 10" key="2">
    <citation type="journal article" date="2011" name="ISME J.">
        <title>RNA-seq reveals cooperative metabolic interactions between two termite-gut spirochete species in co-culture.</title>
        <authorList>
            <person name="Rosenthal A.Z."/>
            <person name="Matson E.G."/>
            <person name="Eldar A."/>
            <person name="Leadbetter J.R."/>
        </authorList>
    </citation>
    <scope>NUCLEOTIDE SEQUENCE [LARGE SCALE GENOMIC DNA]</scope>
    <source>
        <strain evidence="10">ATCC BAA-887 / DSM 12427 / ZAS-2</strain>
    </source>
</reference>
<dbReference type="Proteomes" id="UP000009223">
    <property type="component" value="Chromosome"/>
</dbReference>
<evidence type="ECO:0000256" key="6">
    <source>
        <dbReference type="ARBA" id="ARBA00023136"/>
    </source>
</evidence>
<feature type="transmembrane region" description="Helical" evidence="8">
    <location>
        <begin position="20"/>
        <end position="38"/>
    </location>
</feature>
<dbReference type="eggNOG" id="COG1272">
    <property type="taxonomic scope" value="Bacteria"/>
</dbReference>
<dbReference type="KEGG" id="tpi:TREPR_3807"/>
<dbReference type="Pfam" id="PF03006">
    <property type="entry name" value="HlyIII"/>
    <property type="match status" value="1"/>
</dbReference>
<feature type="transmembrane region" description="Helical" evidence="8">
    <location>
        <begin position="200"/>
        <end position="217"/>
    </location>
</feature>
<dbReference type="OrthoDB" id="9813689at2"/>
<comment type="similarity">
    <text evidence="2">Belongs to the UPF0073 (Hly-III) family.</text>
</comment>
<dbReference type="HOGENOM" id="CLU_051078_1_0_12"/>
<organism evidence="9 10">
    <name type="scientific">Treponema primitia (strain ATCC BAA-887 / DSM 12427 / ZAS-2)</name>
    <dbReference type="NCBI Taxonomy" id="545694"/>
    <lineage>
        <taxon>Bacteria</taxon>
        <taxon>Pseudomonadati</taxon>
        <taxon>Spirochaetota</taxon>
        <taxon>Spirochaetia</taxon>
        <taxon>Spirochaetales</taxon>
        <taxon>Treponemataceae</taxon>
        <taxon>Treponema</taxon>
    </lineage>
</organism>